<accession>A0A1H1WNY1</accession>
<name>A0A1H1WNY1_9GAMM</name>
<dbReference type="OrthoDB" id="8911666at2"/>
<organism evidence="1 2">
    <name type="scientific">Halopseudomonas sabulinigri</name>
    <dbReference type="NCBI Taxonomy" id="472181"/>
    <lineage>
        <taxon>Bacteria</taxon>
        <taxon>Pseudomonadati</taxon>
        <taxon>Pseudomonadota</taxon>
        <taxon>Gammaproteobacteria</taxon>
        <taxon>Pseudomonadales</taxon>
        <taxon>Pseudomonadaceae</taxon>
        <taxon>Halopseudomonas</taxon>
    </lineage>
</organism>
<dbReference type="RefSeq" id="WP_092287907.1">
    <property type="nucleotide sequence ID" value="NZ_LT629763.1"/>
</dbReference>
<dbReference type="Proteomes" id="UP000243413">
    <property type="component" value="Chromosome I"/>
</dbReference>
<dbReference type="STRING" id="472181.SAMN05216271_3281"/>
<evidence type="ECO:0000313" key="2">
    <source>
        <dbReference type="Proteomes" id="UP000243413"/>
    </source>
</evidence>
<reference evidence="2" key="1">
    <citation type="submission" date="2016-10" db="EMBL/GenBank/DDBJ databases">
        <authorList>
            <person name="Varghese N."/>
            <person name="Submissions S."/>
        </authorList>
    </citation>
    <scope>NUCLEOTIDE SEQUENCE [LARGE SCALE GENOMIC DNA]</scope>
    <source>
        <strain evidence="2">JCM 14963</strain>
    </source>
</reference>
<dbReference type="EMBL" id="LT629763">
    <property type="protein sequence ID" value="SDS98712.1"/>
    <property type="molecule type" value="Genomic_DNA"/>
</dbReference>
<protein>
    <submittedName>
        <fullName evidence="1">Uncharacterized protein</fullName>
    </submittedName>
</protein>
<evidence type="ECO:0000313" key="1">
    <source>
        <dbReference type="EMBL" id="SDS98712.1"/>
    </source>
</evidence>
<dbReference type="AlphaFoldDB" id="A0A1H1WNY1"/>
<sequence>MEKKTKKVKVTRMVSEHGFLGSIAINQLNKGKEEEDGFRFRWLIPSMVFSAFRIEALCNLYGSQLFTHWDHFESMSFIGKVTLISEFLKMDVDYSSEPWQTLKKIGQFRNALAHAKPLKASETTELPEDAPNHLAFYPTSNKTITSYSSVEAAEKFQEVATNLEMMWLHQSNLQGYDIDTAGRPEYEIHKNS</sequence>
<gene>
    <name evidence="1" type="ORF">SAMN05216271_3281</name>
</gene>
<proteinExistence type="predicted"/>